<comment type="caution">
    <text evidence="3">The sequence shown here is derived from an EMBL/GenBank/DDBJ whole genome shotgun (WGS) entry which is preliminary data.</text>
</comment>
<accession>A0A6G0XR44</accession>
<evidence type="ECO:0000259" key="2">
    <source>
        <dbReference type="PROSITE" id="PS50011"/>
    </source>
</evidence>
<dbReference type="AlphaFoldDB" id="A0A6G0XR44"/>
<feature type="binding site" evidence="1">
    <location>
        <position position="373"/>
    </location>
    <ligand>
        <name>ATP</name>
        <dbReference type="ChEBI" id="CHEBI:30616"/>
    </ligand>
</feature>
<dbReference type="PROSITE" id="PS50011">
    <property type="entry name" value="PROTEIN_KINASE_DOM"/>
    <property type="match status" value="1"/>
</dbReference>
<dbReference type="VEuPathDB" id="FungiDB:AeMF1_019109"/>
<keyword evidence="1" id="KW-0547">Nucleotide-binding</keyword>
<dbReference type="GO" id="GO:0005524">
    <property type="term" value="F:ATP binding"/>
    <property type="evidence" value="ECO:0007669"/>
    <property type="project" value="UniProtKB-UniRule"/>
</dbReference>
<evidence type="ECO:0000313" key="4">
    <source>
        <dbReference type="Proteomes" id="UP000481153"/>
    </source>
</evidence>
<dbReference type="PROSITE" id="PS00107">
    <property type="entry name" value="PROTEIN_KINASE_ATP"/>
    <property type="match status" value="1"/>
</dbReference>
<keyword evidence="4" id="KW-1185">Reference proteome</keyword>
<feature type="domain" description="Protein kinase" evidence="2">
    <location>
        <begin position="346"/>
        <end position="479"/>
    </location>
</feature>
<evidence type="ECO:0000313" key="3">
    <source>
        <dbReference type="EMBL" id="KAF0742794.1"/>
    </source>
</evidence>
<dbReference type="Proteomes" id="UP000481153">
    <property type="component" value="Unassembled WGS sequence"/>
</dbReference>
<name>A0A6G0XR44_9STRA</name>
<dbReference type="SUPFAM" id="SSF56112">
    <property type="entry name" value="Protein kinase-like (PK-like)"/>
    <property type="match status" value="1"/>
</dbReference>
<keyword evidence="1" id="KW-0067">ATP-binding</keyword>
<dbReference type="InterPro" id="IPR011009">
    <property type="entry name" value="Kinase-like_dom_sf"/>
</dbReference>
<dbReference type="InterPro" id="IPR000719">
    <property type="entry name" value="Prot_kinase_dom"/>
</dbReference>
<organism evidence="3 4">
    <name type="scientific">Aphanomyces euteiches</name>
    <dbReference type="NCBI Taxonomy" id="100861"/>
    <lineage>
        <taxon>Eukaryota</taxon>
        <taxon>Sar</taxon>
        <taxon>Stramenopiles</taxon>
        <taxon>Oomycota</taxon>
        <taxon>Saprolegniomycetes</taxon>
        <taxon>Saprolegniales</taxon>
        <taxon>Verrucalvaceae</taxon>
        <taxon>Aphanomyces</taxon>
    </lineage>
</organism>
<gene>
    <name evidence="3" type="ORF">Ae201684_002337</name>
</gene>
<dbReference type="EMBL" id="VJMJ01000024">
    <property type="protein sequence ID" value="KAF0742794.1"/>
    <property type="molecule type" value="Genomic_DNA"/>
</dbReference>
<dbReference type="InterPro" id="IPR017441">
    <property type="entry name" value="Protein_kinase_ATP_BS"/>
</dbReference>
<reference evidence="3 4" key="1">
    <citation type="submission" date="2019-07" db="EMBL/GenBank/DDBJ databases">
        <title>Genomics analysis of Aphanomyces spp. identifies a new class of oomycete effector associated with host adaptation.</title>
        <authorList>
            <person name="Gaulin E."/>
        </authorList>
    </citation>
    <scope>NUCLEOTIDE SEQUENCE [LARGE SCALE GENOMIC DNA]</scope>
    <source>
        <strain evidence="3 4">ATCC 201684</strain>
    </source>
</reference>
<evidence type="ECO:0000256" key="1">
    <source>
        <dbReference type="PROSITE-ProRule" id="PRU10141"/>
    </source>
</evidence>
<dbReference type="GO" id="GO:0004672">
    <property type="term" value="F:protein kinase activity"/>
    <property type="evidence" value="ECO:0007669"/>
    <property type="project" value="InterPro"/>
</dbReference>
<protein>
    <recommendedName>
        <fullName evidence="2">Protein kinase domain-containing protein</fullName>
    </recommendedName>
</protein>
<proteinExistence type="predicted"/>
<dbReference type="VEuPathDB" id="FungiDB:AeMF1_020405"/>
<sequence length="479" mass="53406">MIKEVIDYDGSAHRLALYRAPNGLSKEEAKAVTFDEHGQLSGCIKMDELLQIQNVCHFGRRFRPVEGKIYVLVVIPEGQASDRTLHAPSVEFQDAVLCGIRELREIRTKVDAIEAKLPHKPRSDRTNGKLGEDELMRLRKEGLIIDFAPVPDEDPFWPQTEQQVVDAIDEEKVFDAFVTPYFNSALASYGMTFVNSEDYSWLPQEDIETTARYLKPDGFATHPGMFCVRKVQHDENGRVFQFGVAEKDLFDCLLLFESKLKISGAAFGQIARYLQTLSPNASACAIQIDRRSFWLIKSYKTVIFRVETANWIDGGSKALFENFIAANTSPWVKMLTNACPLLGVSIGSDAYLGRGAYGRVFKVTKDGEDFALKIVEESNFGVLCQEAEALRKAQDTGLTIQAVGNCVEVTGGAVLLLSPVGMPLPRPNSQSDVAKLFQLLWQLHSLDLVHGDPRVPNVIVHMDKPLWIALVEVNKANPS</sequence>